<sequence>MSNGINFFCKFGLWLPEVFRYFRALFMNTTFQRDNCQIRRVLVRSKIEISDRSRLSEM</sequence>
<accession>A0A382PQK2</accession>
<name>A0A382PQK2_9ZZZZ</name>
<reference evidence="1" key="1">
    <citation type="submission" date="2018-05" db="EMBL/GenBank/DDBJ databases">
        <authorList>
            <person name="Lanie J.A."/>
            <person name="Ng W.-L."/>
            <person name="Kazmierczak K.M."/>
            <person name="Andrzejewski T.M."/>
            <person name="Davidsen T.M."/>
            <person name="Wayne K.J."/>
            <person name="Tettelin H."/>
            <person name="Glass J.I."/>
            <person name="Rusch D."/>
            <person name="Podicherti R."/>
            <person name="Tsui H.-C.T."/>
            <person name="Winkler M.E."/>
        </authorList>
    </citation>
    <scope>NUCLEOTIDE SEQUENCE</scope>
</reference>
<evidence type="ECO:0000313" key="1">
    <source>
        <dbReference type="EMBL" id="SVC75506.1"/>
    </source>
</evidence>
<feature type="non-terminal residue" evidence="1">
    <location>
        <position position="58"/>
    </location>
</feature>
<gene>
    <name evidence="1" type="ORF">METZ01_LOCUS328360</name>
</gene>
<dbReference type="EMBL" id="UINC01108987">
    <property type="protein sequence ID" value="SVC75506.1"/>
    <property type="molecule type" value="Genomic_DNA"/>
</dbReference>
<organism evidence="1">
    <name type="scientific">marine metagenome</name>
    <dbReference type="NCBI Taxonomy" id="408172"/>
    <lineage>
        <taxon>unclassified sequences</taxon>
        <taxon>metagenomes</taxon>
        <taxon>ecological metagenomes</taxon>
    </lineage>
</organism>
<protein>
    <submittedName>
        <fullName evidence="1">Uncharacterized protein</fullName>
    </submittedName>
</protein>
<dbReference type="AlphaFoldDB" id="A0A382PQK2"/>
<proteinExistence type="predicted"/>